<dbReference type="SUPFAM" id="SSF52794">
    <property type="entry name" value="PTS system IIB component-like"/>
    <property type="match status" value="1"/>
</dbReference>
<evidence type="ECO:0000259" key="6">
    <source>
        <dbReference type="PROSITE" id="PS51094"/>
    </source>
</evidence>
<evidence type="ECO:0000256" key="4">
    <source>
        <dbReference type="ARBA" id="ARBA00023159"/>
    </source>
</evidence>
<dbReference type="PANTHER" id="PTHR30185">
    <property type="entry name" value="CRYPTIC BETA-GLUCOSIDE BGL OPERON ANTITERMINATOR"/>
    <property type="match status" value="1"/>
</dbReference>
<dbReference type="InterPro" id="IPR016152">
    <property type="entry name" value="PTrfase/Anion_transptr"/>
</dbReference>
<name>A0A0S3KBN8_9ENTE</name>
<dbReference type="InterPro" id="IPR002178">
    <property type="entry name" value="PTS_EIIA_type-2_dom"/>
</dbReference>
<evidence type="ECO:0000313" key="12">
    <source>
        <dbReference type="Proteomes" id="UP000183039"/>
    </source>
</evidence>
<dbReference type="EMBL" id="JXLC01000028">
    <property type="protein sequence ID" value="OJG87544.1"/>
    <property type="molecule type" value="Genomic_DNA"/>
</dbReference>
<keyword evidence="5" id="KW-0804">Transcription</keyword>
<evidence type="ECO:0000256" key="2">
    <source>
        <dbReference type="ARBA" id="ARBA00022737"/>
    </source>
</evidence>
<feature type="domain" description="PTS EIIB type-2" evidence="7">
    <location>
        <begin position="406"/>
        <end position="494"/>
    </location>
</feature>
<dbReference type="Gene3D" id="3.40.930.10">
    <property type="entry name" value="Mannitol-specific EII, Chain A"/>
    <property type="match status" value="1"/>
</dbReference>
<dbReference type="PROSITE" id="PS51094">
    <property type="entry name" value="PTS_EIIA_TYPE_2"/>
    <property type="match status" value="1"/>
</dbReference>
<feature type="domain" description="PTS EIIA type-2" evidence="6">
    <location>
        <begin position="550"/>
        <end position="693"/>
    </location>
</feature>
<dbReference type="InterPro" id="IPR011608">
    <property type="entry name" value="PRD"/>
</dbReference>
<dbReference type="Proteomes" id="UP000065511">
    <property type="component" value="Chromosome"/>
</dbReference>
<dbReference type="Pfam" id="PF05043">
    <property type="entry name" value="Mga"/>
    <property type="match status" value="1"/>
</dbReference>
<protein>
    <submittedName>
        <fullName evidence="9">Transcription antiterminator BglG</fullName>
    </submittedName>
</protein>
<gene>
    <name evidence="9" type="ORF">ATZ33_10220</name>
    <name evidence="10" type="ORF">RV15_GL001937</name>
</gene>
<dbReference type="InterPro" id="IPR036388">
    <property type="entry name" value="WH-like_DNA-bd_sf"/>
</dbReference>
<dbReference type="SUPFAM" id="SSF63520">
    <property type="entry name" value="PTS-regulatory domain, PRD"/>
    <property type="match status" value="1"/>
</dbReference>
<dbReference type="Proteomes" id="UP000183039">
    <property type="component" value="Unassembled WGS sequence"/>
</dbReference>
<dbReference type="Gene3D" id="1.10.1790.10">
    <property type="entry name" value="PRD domain"/>
    <property type="match status" value="1"/>
</dbReference>
<evidence type="ECO:0000259" key="7">
    <source>
        <dbReference type="PROSITE" id="PS51099"/>
    </source>
</evidence>
<dbReference type="GO" id="GO:0006355">
    <property type="term" value="P:regulation of DNA-templated transcription"/>
    <property type="evidence" value="ECO:0007669"/>
    <property type="project" value="InterPro"/>
</dbReference>
<dbReference type="InterPro" id="IPR036095">
    <property type="entry name" value="PTS_EIIB-like_sf"/>
</dbReference>
<sequence length="700" mass="81154">MKDRTIQIFKRFICSEYSLTLDELSEDFKVSNRTIRNELKAINEFLISHKLPEIKTIRNRGMFLTLEQRERKQLDTLIDEKNEFEYLNREERIFDLIMAFSLSEDPIFLYQKESEYQISKSTMDEDMRRVRTILLEYGIEVLSIPKQGIVLKGSERTIRTMIYDVINQSIDSLLFLDEKEAGLSVSEKHLFRYIPKNVLKKIDRVYHQTISSREDIYRNQLVMFTAVWLSRYLRQELIPSSDWEVWTTDQNKLRSSFVDQLCKTLAVRPPTSELNYILFMLETFNTGSISNSVEWVQAQLLSIQLIQFVEQTTQIPFSKKEESLHEGLYRHMAGLISRVKSEIQILNPLKETVKRYYGNIYFAIEKFAPTIEAMTKNQLSDDEIAFLTIHFSTSVSAINQELKYTYKAVVVCNHGTATGRLLAEHLKELFSIEVVAVLSTGEIELIKKLDVDLIFSTLSLTYSEKPILVVDPIIRVESRKKVQEFLERNRQFKRLVNNNNDSTELFYNVLDLIKESGGTISSDIYQQLETTFDQNHLKINKRELQPMLKDVLKKSDILLLEKCSDWESTIRRVALPLLKENCIKESYVNAMIASVNEFGPYIVMGKHLALAHARPEDGVNKLGISVATLAEPVVFGNEENDPVKIIFCLAAVDSFSHLNIMKSLIELINDETKIDHLARCTNVADFETILYEEALKETKK</sequence>
<organism evidence="10 12">
    <name type="scientific">Enterococcus silesiacus</name>
    <dbReference type="NCBI Taxonomy" id="332949"/>
    <lineage>
        <taxon>Bacteria</taxon>
        <taxon>Bacillati</taxon>
        <taxon>Bacillota</taxon>
        <taxon>Bacilli</taxon>
        <taxon>Lactobacillales</taxon>
        <taxon>Enterococcaceae</taxon>
        <taxon>Enterococcus</taxon>
    </lineage>
</organism>
<keyword evidence="1" id="KW-0808">Transferase</keyword>
<reference evidence="10 12" key="1">
    <citation type="submission" date="2014-12" db="EMBL/GenBank/DDBJ databases">
        <title>Draft genome sequences of 29 type strains of Enterococci.</title>
        <authorList>
            <person name="Zhong Z."/>
            <person name="Sun Z."/>
            <person name="Liu W."/>
            <person name="Zhang W."/>
            <person name="Zhang H."/>
        </authorList>
    </citation>
    <scope>NUCLEOTIDE SEQUENCE [LARGE SCALE GENOMIC DNA]</scope>
    <source>
        <strain evidence="10 12">DSM 22801</strain>
    </source>
</reference>
<dbReference type="EMBL" id="CP013614">
    <property type="protein sequence ID" value="ALS01734.1"/>
    <property type="molecule type" value="Genomic_DNA"/>
</dbReference>
<dbReference type="InterPro" id="IPR050661">
    <property type="entry name" value="BglG_antiterminators"/>
</dbReference>
<dbReference type="InterPro" id="IPR036634">
    <property type="entry name" value="PRD_sf"/>
</dbReference>
<evidence type="ECO:0000259" key="8">
    <source>
        <dbReference type="PROSITE" id="PS51372"/>
    </source>
</evidence>
<dbReference type="Gene3D" id="1.10.10.10">
    <property type="entry name" value="Winged helix-like DNA-binding domain superfamily/Winged helix DNA-binding domain"/>
    <property type="match status" value="1"/>
</dbReference>
<dbReference type="PROSITE" id="PS51372">
    <property type="entry name" value="PRD_2"/>
    <property type="match status" value="1"/>
</dbReference>
<keyword evidence="11" id="KW-1185">Reference proteome</keyword>
<evidence type="ECO:0000313" key="9">
    <source>
        <dbReference type="EMBL" id="ALS01734.1"/>
    </source>
</evidence>
<dbReference type="PROSITE" id="PS51099">
    <property type="entry name" value="PTS_EIIB_TYPE_2"/>
    <property type="match status" value="1"/>
</dbReference>
<feature type="domain" description="PRD" evidence="8">
    <location>
        <begin position="293"/>
        <end position="401"/>
    </location>
</feature>
<keyword evidence="3" id="KW-0805">Transcription regulation</keyword>
<dbReference type="PANTHER" id="PTHR30185:SF18">
    <property type="entry name" value="TRANSCRIPTIONAL REGULATOR MTLR"/>
    <property type="match status" value="1"/>
</dbReference>
<evidence type="ECO:0000256" key="3">
    <source>
        <dbReference type="ARBA" id="ARBA00023015"/>
    </source>
</evidence>
<evidence type="ECO:0000313" key="11">
    <source>
        <dbReference type="Proteomes" id="UP000065511"/>
    </source>
</evidence>
<evidence type="ECO:0000256" key="5">
    <source>
        <dbReference type="ARBA" id="ARBA00023163"/>
    </source>
</evidence>
<dbReference type="Pfam" id="PF08279">
    <property type="entry name" value="HTH_11"/>
    <property type="match status" value="1"/>
</dbReference>
<dbReference type="KEGG" id="ess:ATZ33_10220"/>
<dbReference type="Pfam" id="PF00359">
    <property type="entry name" value="PTS_EIIA_2"/>
    <property type="match status" value="1"/>
</dbReference>
<dbReference type="InterPro" id="IPR007737">
    <property type="entry name" value="Mga_HTH"/>
</dbReference>
<dbReference type="InterPro" id="IPR013011">
    <property type="entry name" value="PTS_EIIB_2"/>
</dbReference>
<dbReference type="OrthoDB" id="369398at2"/>
<keyword evidence="4" id="KW-0010">Activator</keyword>
<evidence type="ECO:0000256" key="1">
    <source>
        <dbReference type="ARBA" id="ARBA00022679"/>
    </source>
</evidence>
<accession>A0A0S3KBN8</accession>
<proteinExistence type="predicted"/>
<dbReference type="InterPro" id="IPR013196">
    <property type="entry name" value="HTH_11"/>
</dbReference>
<dbReference type="CDD" id="cd05568">
    <property type="entry name" value="PTS_IIB_bgl_like"/>
    <property type="match status" value="1"/>
</dbReference>
<dbReference type="GO" id="GO:0008982">
    <property type="term" value="F:protein-N(PI)-phosphohistidine-sugar phosphotransferase activity"/>
    <property type="evidence" value="ECO:0007669"/>
    <property type="project" value="InterPro"/>
</dbReference>
<dbReference type="RefSeq" id="WP_071878920.1">
    <property type="nucleotide sequence ID" value="NZ_JXLC01000028.1"/>
</dbReference>
<reference evidence="9 11" key="2">
    <citation type="submission" date="2015-12" db="EMBL/GenBank/DDBJ databases">
        <authorList>
            <person name="Lauer A."/>
            <person name="Humrighouse B."/>
            <person name="Loparev V."/>
            <person name="Shewmaker P.L."/>
            <person name="Whitney A.M."/>
            <person name="McLaughlin R.W."/>
        </authorList>
    </citation>
    <scope>NUCLEOTIDE SEQUENCE [LARGE SCALE GENOMIC DNA]</scope>
    <source>
        <strain evidence="9 11">LMG 23085</strain>
    </source>
</reference>
<dbReference type="SUPFAM" id="SSF55804">
    <property type="entry name" value="Phoshotransferase/anion transport protein"/>
    <property type="match status" value="1"/>
</dbReference>
<dbReference type="CDD" id="cd00211">
    <property type="entry name" value="PTS_IIA_fru"/>
    <property type="match status" value="1"/>
</dbReference>
<dbReference type="AlphaFoldDB" id="A0A0S3KBN8"/>
<keyword evidence="2" id="KW-0677">Repeat</keyword>
<dbReference type="GO" id="GO:0009401">
    <property type="term" value="P:phosphoenolpyruvate-dependent sugar phosphotransferase system"/>
    <property type="evidence" value="ECO:0007669"/>
    <property type="project" value="InterPro"/>
</dbReference>
<dbReference type="Pfam" id="PF00874">
    <property type="entry name" value="PRD"/>
    <property type="match status" value="1"/>
</dbReference>
<evidence type="ECO:0000313" key="10">
    <source>
        <dbReference type="EMBL" id="OJG87544.1"/>
    </source>
</evidence>